<evidence type="ECO:0000313" key="2">
    <source>
        <dbReference type="EMBL" id="KMO87396.1"/>
    </source>
</evidence>
<evidence type="ECO:0000259" key="1">
    <source>
        <dbReference type="Pfam" id="PF01797"/>
    </source>
</evidence>
<dbReference type="OrthoDB" id="9794403at2"/>
<dbReference type="GO" id="GO:0006313">
    <property type="term" value="P:DNA transposition"/>
    <property type="evidence" value="ECO:0007669"/>
    <property type="project" value="InterPro"/>
</dbReference>
<dbReference type="RefSeq" id="WP_048513378.1">
    <property type="nucleotide sequence ID" value="NZ_FUXD01000002.1"/>
</dbReference>
<protein>
    <recommendedName>
        <fullName evidence="1">Transposase IS200-like domain-containing protein</fullName>
    </recommendedName>
</protein>
<reference evidence="2 3" key="1">
    <citation type="submission" date="2015-06" db="EMBL/GenBank/DDBJ databases">
        <title>Draft genome sequence of beer spoilage bacterium Megasphaera cerevisiae type strain 20462.</title>
        <authorList>
            <person name="Kutumbaka K."/>
            <person name="Pasmowitz J."/>
            <person name="Mategko J."/>
            <person name="Reyes D."/>
            <person name="Friedrich A."/>
            <person name="Han S."/>
            <person name="Martens-Habbena W."/>
            <person name="Neal-McKinney J."/>
            <person name="Janagama H.K."/>
            <person name="Nadala C."/>
            <person name="Samadpour M."/>
        </authorList>
    </citation>
    <scope>NUCLEOTIDE SEQUENCE [LARGE SCALE GENOMIC DNA]</scope>
    <source>
        <strain evidence="2 3">DSM 20462</strain>
    </source>
</reference>
<dbReference type="GO" id="GO:0004803">
    <property type="term" value="F:transposase activity"/>
    <property type="evidence" value="ECO:0007669"/>
    <property type="project" value="InterPro"/>
</dbReference>
<comment type="caution">
    <text evidence="2">The sequence shown here is derived from an EMBL/GenBank/DDBJ whole genome shotgun (WGS) entry which is preliminary data.</text>
</comment>
<name>A0A0J6ZR14_9FIRM</name>
<dbReference type="EMBL" id="LEKT01000006">
    <property type="protein sequence ID" value="KMO87396.1"/>
    <property type="molecule type" value="Genomic_DNA"/>
</dbReference>
<dbReference type="InterPro" id="IPR002686">
    <property type="entry name" value="Transposase_17"/>
</dbReference>
<dbReference type="STRING" id="39029.BSR42_00395"/>
<dbReference type="PATRIC" id="fig|1122219.3.peg.2508"/>
<dbReference type="InterPro" id="IPR036515">
    <property type="entry name" value="Transposase_17_sf"/>
</dbReference>
<dbReference type="GO" id="GO:0003677">
    <property type="term" value="F:DNA binding"/>
    <property type="evidence" value="ECO:0007669"/>
    <property type="project" value="InterPro"/>
</dbReference>
<gene>
    <name evidence="2" type="ORF">AB840_03145</name>
</gene>
<dbReference type="SUPFAM" id="SSF143422">
    <property type="entry name" value="Transposase IS200-like"/>
    <property type="match status" value="1"/>
</dbReference>
<dbReference type="InParanoid" id="A0A0J6ZR14"/>
<dbReference type="Proteomes" id="UP000036503">
    <property type="component" value="Unassembled WGS sequence"/>
</dbReference>
<dbReference type="AlphaFoldDB" id="A0A0J6ZR14"/>
<proteinExistence type="predicted"/>
<feature type="domain" description="Transposase IS200-like" evidence="1">
    <location>
        <begin position="55"/>
        <end position="136"/>
    </location>
</feature>
<organism evidence="2 3">
    <name type="scientific">Megasphaera cerevisiae DSM 20462</name>
    <dbReference type="NCBI Taxonomy" id="1122219"/>
    <lineage>
        <taxon>Bacteria</taxon>
        <taxon>Bacillati</taxon>
        <taxon>Bacillota</taxon>
        <taxon>Negativicutes</taxon>
        <taxon>Veillonellales</taxon>
        <taxon>Veillonellaceae</taxon>
        <taxon>Megasphaera</taxon>
    </lineage>
</organism>
<dbReference type="Pfam" id="PF01797">
    <property type="entry name" value="Y1_Tnp"/>
    <property type="match status" value="1"/>
</dbReference>
<accession>A0A0J6ZR14</accession>
<keyword evidence="3" id="KW-1185">Reference proteome</keyword>
<sequence length="166" mass="20094">MHIKTKSSFLFQNTLPVSIIRVQFLTIFTYNRQTTMGAIHRTKNGNIWTPSKWGHAATTAMEELQRFNKAILIEEYAIMPNHIHMLILYKSYKPKMTNWFVSYCKQYLSHKMLETYKTSDPIWEKSFEAQYIRSEYTQYILSQNLREHQAHWQYDPLYRPNQKNRF</sequence>
<dbReference type="Gene3D" id="3.30.70.1290">
    <property type="entry name" value="Transposase IS200-like"/>
    <property type="match status" value="1"/>
</dbReference>
<evidence type="ECO:0000313" key="3">
    <source>
        <dbReference type="Proteomes" id="UP000036503"/>
    </source>
</evidence>